<name>A0ABX0FCJ5_9BACL</name>
<dbReference type="EMBL" id="JAAFGS010000010">
    <property type="protein sequence ID" value="NGZ77709.1"/>
    <property type="molecule type" value="Genomic_DNA"/>
</dbReference>
<feature type="transmembrane region" description="Helical" evidence="1">
    <location>
        <begin position="128"/>
        <end position="148"/>
    </location>
</feature>
<feature type="transmembrane region" description="Helical" evidence="1">
    <location>
        <begin position="16"/>
        <end position="40"/>
    </location>
</feature>
<comment type="caution">
    <text evidence="2">The sequence shown here is derived from an EMBL/GenBank/DDBJ whole genome shotgun (WGS) entry which is preliminary data.</text>
</comment>
<keyword evidence="1" id="KW-0472">Membrane</keyword>
<protein>
    <submittedName>
        <fullName evidence="2">Uncharacterized protein</fullName>
    </submittedName>
</protein>
<organism evidence="2 3">
    <name type="scientific">Saccharibacillus alkalitolerans</name>
    <dbReference type="NCBI Taxonomy" id="2705290"/>
    <lineage>
        <taxon>Bacteria</taxon>
        <taxon>Bacillati</taxon>
        <taxon>Bacillota</taxon>
        <taxon>Bacilli</taxon>
        <taxon>Bacillales</taxon>
        <taxon>Paenibacillaceae</taxon>
        <taxon>Saccharibacillus</taxon>
    </lineage>
</organism>
<evidence type="ECO:0000313" key="2">
    <source>
        <dbReference type="EMBL" id="NGZ77709.1"/>
    </source>
</evidence>
<dbReference type="Proteomes" id="UP000800303">
    <property type="component" value="Unassembled WGS sequence"/>
</dbReference>
<keyword evidence="1" id="KW-1133">Transmembrane helix</keyword>
<feature type="transmembrane region" description="Helical" evidence="1">
    <location>
        <begin position="104"/>
        <end position="122"/>
    </location>
</feature>
<reference evidence="2 3" key="1">
    <citation type="submission" date="2020-01" db="EMBL/GenBank/DDBJ databases">
        <title>Polyphasic characterisation and genomic insights into a novel alkali tolerant bacterium VR-M41.</title>
        <authorList>
            <person name="Vemuluri V.R."/>
        </authorList>
    </citation>
    <scope>NUCLEOTIDE SEQUENCE [LARGE SCALE GENOMIC DNA]</scope>
    <source>
        <strain evidence="2 3">VR-M41</strain>
    </source>
</reference>
<dbReference type="RefSeq" id="WP_166278626.1">
    <property type="nucleotide sequence ID" value="NZ_JAAFGS010000010.1"/>
</dbReference>
<sequence length="337" mass="38947">MKTIQDFFTLVHQSDIIAYLFGITLGILTLVGFAAVFVSINSQHKAQKARETYWELASFPYSFSNYKDENIGKLIFQKVNLYNNIITPADKNTTKIIDWIRHSLLSVSIVWSIFLLILAANLHLIEYILIFVPTVLIISLFYFFTRYLNNLKNIKKVAGLFSIEEIFDVGNISCDIPTPSLAAISSRLRIAREEKNLYSISVGFPVPFNNFVVRPIITGVNEVTDNWNENFKFINDTDSEKITFIDSKDTTWWLGSPLYWHEIEKISLPEDINELNIQLDYNSRKGLTMVFFRSIPVRELLNLDRITKYSTLPDGIQEQFSLNFDKGRRPTENVQDN</sequence>
<keyword evidence="1" id="KW-0812">Transmembrane</keyword>
<keyword evidence="3" id="KW-1185">Reference proteome</keyword>
<accession>A0ABX0FCJ5</accession>
<evidence type="ECO:0000313" key="3">
    <source>
        <dbReference type="Proteomes" id="UP000800303"/>
    </source>
</evidence>
<evidence type="ECO:0000256" key="1">
    <source>
        <dbReference type="SAM" id="Phobius"/>
    </source>
</evidence>
<gene>
    <name evidence="2" type="ORF">GYN08_20665</name>
</gene>
<proteinExistence type="predicted"/>